<organism evidence="2 3">
    <name type="scientific">Acanthamoeba castellanii (strain ATCC 30010 / Neff)</name>
    <dbReference type="NCBI Taxonomy" id="1257118"/>
    <lineage>
        <taxon>Eukaryota</taxon>
        <taxon>Amoebozoa</taxon>
        <taxon>Discosea</taxon>
        <taxon>Longamoebia</taxon>
        <taxon>Centramoebida</taxon>
        <taxon>Acanthamoebidae</taxon>
        <taxon>Acanthamoeba</taxon>
    </lineage>
</organism>
<dbReference type="Proteomes" id="UP000011083">
    <property type="component" value="Unassembled WGS sequence"/>
</dbReference>
<evidence type="ECO:0000313" key="3">
    <source>
        <dbReference type="Proteomes" id="UP000011083"/>
    </source>
</evidence>
<dbReference type="RefSeq" id="XP_004342077.1">
    <property type="nucleotide sequence ID" value="XM_004342028.1"/>
</dbReference>
<evidence type="ECO:0000256" key="1">
    <source>
        <dbReference type="SAM" id="SignalP"/>
    </source>
</evidence>
<dbReference type="KEGG" id="acan:ACA1_112620"/>
<dbReference type="AlphaFoldDB" id="L8H5F7"/>
<dbReference type="VEuPathDB" id="AmoebaDB:ACA1_112620"/>
<reference evidence="2 3" key="1">
    <citation type="journal article" date="2013" name="Genome Biol.">
        <title>Genome of Acanthamoeba castellanii highlights extensive lateral gene transfer and early evolution of tyrosine kinase signaling.</title>
        <authorList>
            <person name="Clarke M."/>
            <person name="Lohan A.J."/>
            <person name="Liu B."/>
            <person name="Lagkouvardos I."/>
            <person name="Roy S."/>
            <person name="Zafar N."/>
            <person name="Bertelli C."/>
            <person name="Schilde C."/>
            <person name="Kianianmomeni A."/>
            <person name="Burglin T.R."/>
            <person name="Frech C."/>
            <person name="Turcotte B."/>
            <person name="Kopec K.O."/>
            <person name="Synnott J.M."/>
            <person name="Choo C."/>
            <person name="Paponov I."/>
            <person name="Finkler A."/>
            <person name="Soon Heng Tan C."/>
            <person name="Hutchins A.P."/>
            <person name="Weinmeier T."/>
            <person name="Rattei T."/>
            <person name="Chu J.S."/>
            <person name="Gimenez G."/>
            <person name="Irimia M."/>
            <person name="Rigden D.J."/>
            <person name="Fitzpatrick D.A."/>
            <person name="Lorenzo-Morales J."/>
            <person name="Bateman A."/>
            <person name="Chiu C.H."/>
            <person name="Tang P."/>
            <person name="Hegemann P."/>
            <person name="Fromm H."/>
            <person name="Raoult D."/>
            <person name="Greub G."/>
            <person name="Miranda-Saavedra D."/>
            <person name="Chen N."/>
            <person name="Nash P."/>
            <person name="Ginger M.L."/>
            <person name="Horn M."/>
            <person name="Schaap P."/>
            <person name="Caler L."/>
            <person name="Loftus B."/>
        </authorList>
    </citation>
    <scope>NUCLEOTIDE SEQUENCE [LARGE SCALE GENOMIC DNA]</scope>
    <source>
        <strain evidence="2 3">Neff</strain>
    </source>
</reference>
<dbReference type="GeneID" id="14920806"/>
<protein>
    <submittedName>
        <fullName evidence="2">Uncharacterized protein</fullName>
    </submittedName>
</protein>
<sequence length="461" mass="49720">MVRQLVLLAAIVSYCCLLSASTAADTAKGVIFTPDVAGVGAPLVVAWSRDVPLGKDQVVGGVFVASAPSRPGLVAVARVGPTAYQRTLEGLALADGTPLWRSAGIEDQYDGDNYTLPFWRAGPLRLDALVADYYLEAGQEPNLIEWRGFALLDPKTGKPMVRQDAGPHDTNTAQLSRWGFLYMIHTRQSVNNLMRLQAPDYSPDSPAAVFTFPSSSYSSSINSNLLLAQRRGLLFNSYAVGDDGTTTTTTLQRLDPASLKPVWTRAGLQGALSVVEPAEEVVVVAQDSGDRVPWTTQLDTYAVTDGSLKSRWLVQWDTPEKVTLNYAGAVLNHSSGEQRLCARLATGWSLQLAHAEWLTCVDPLTSRVTLNVTLKAAGEPSARAGLLAMYDTWALLQDKTTGSLLAFDCFGSTNNGSEPTPSWTLAGQRDLASLTPSEDGLSFLVAQYRSGRIARWNRIAP</sequence>
<feature type="signal peptide" evidence="1">
    <location>
        <begin position="1"/>
        <end position="23"/>
    </location>
</feature>
<accession>L8H5F7</accession>
<name>L8H5F7_ACACF</name>
<dbReference type="EMBL" id="KB007926">
    <property type="protein sequence ID" value="ELR19968.1"/>
    <property type="molecule type" value="Genomic_DNA"/>
</dbReference>
<gene>
    <name evidence="2" type="ORF">ACA1_112620</name>
</gene>
<evidence type="ECO:0000313" key="2">
    <source>
        <dbReference type="EMBL" id="ELR19968.1"/>
    </source>
</evidence>
<keyword evidence="1" id="KW-0732">Signal</keyword>
<keyword evidence="3" id="KW-1185">Reference proteome</keyword>
<proteinExistence type="predicted"/>
<feature type="chain" id="PRO_5003990919" evidence="1">
    <location>
        <begin position="24"/>
        <end position="461"/>
    </location>
</feature>